<dbReference type="KEGG" id="ebla:JGUZn3_03260"/>
<dbReference type="EMBL" id="CP060244">
    <property type="protein sequence ID" value="QNT77583.1"/>
    <property type="molecule type" value="Genomic_DNA"/>
</dbReference>
<organism evidence="6 7">
    <name type="scientific">Entomobacter blattae</name>
    <dbReference type="NCBI Taxonomy" id="2762277"/>
    <lineage>
        <taxon>Bacteria</taxon>
        <taxon>Pseudomonadati</taxon>
        <taxon>Pseudomonadota</taxon>
        <taxon>Alphaproteobacteria</taxon>
        <taxon>Acetobacterales</taxon>
        <taxon>Acetobacteraceae</taxon>
        <taxon>Entomobacter</taxon>
    </lineage>
</organism>
<dbReference type="RefSeq" id="WP_203412703.1">
    <property type="nucleotide sequence ID" value="NZ_CP060244.1"/>
</dbReference>
<accession>A0A7H1NRL8</accession>
<protein>
    <recommendedName>
        <fullName evidence="3 4">Single-stranded DNA-binding protein</fullName>
    </recommendedName>
</protein>
<dbReference type="PANTHER" id="PTHR10302">
    <property type="entry name" value="SINGLE-STRANDED DNA-BINDING PROTEIN"/>
    <property type="match status" value="1"/>
</dbReference>
<dbReference type="KEGG" id="ebla:JGUZn3_12020"/>
<dbReference type="NCBIfam" id="TIGR00621">
    <property type="entry name" value="ssb"/>
    <property type="match status" value="1"/>
</dbReference>
<dbReference type="GO" id="GO:0006310">
    <property type="term" value="P:DNA recombination"/>
    <property type="evidence" value="ECO:0007669"/>
    <property type="project" value="UniProtKB-KW"/>
</dbReference>
<dbReference type="InterPro" id="IPR012340">
    <property type="entry name" value="NA-bd_OB-fold"/>
</dbReference>
<gene>
    <name evidence="5" type="ORF">JGUZn3_03260</name>
    <name evidence="6" type="ORF">JGUZn3_12020</name>
</gene>
<keyword evidence="2" id="KW-0233">DNA recombination</keyword>
<dbReference type="PIRSF" id="PIRSF002070">
    <property type="entry name" value="SSB"/>
    <property type="match status" value="1"/>
</dbReference>
<proteinExistence type="predicted"/>
<evidence type="ECO:0000313" key="7">
    <source>
        <dbReference type="Proteomes" id="UP000516349"/>
    </source>
</evidence>
<evidence type="ECO:0000256" key="4">
    <source>
        <dbReference type="RuleBase" id="RU000524"/>
    </source>
</evidence>
<evidence type="ECO:0000256" key="3">
    <source>
        <dbReference type="PIRNR" id="PIRNR002070"/>
    </source>
</evidence>
<evidence type="ECO:0000256" key="2">
    <source>
        <dbReference type="ARBA" id="ARBA00023172"/>
    </source>
</evidence>
<sequence>MSLNCVQIIGRMGKEPVIRQASNGKRFATFSLATGSKYEKDGKEHDTTQWHEVVVWNEFFVNQTEERGKKGVLVSLEGELSYSDYTDEKGVSHKTVSIAVRRFPHSISFLQATGKKSENDSSENPW</sequence>
<dbReference type="Pfam" id="PF00436">
    <property type="entry name" value="SSB"/>
    <property type="match status" value="1"/>
</dbReference>
<dbReference type="GO" id="GO:0006260">
    <property type="term" value="P:DNA replication"/>
    <property type="evidence" value="ECO:0007669"/>
    <property type="project" value="InterPro"/>
</dbReference>
<keyword evidence="7" id="KW-1185">Reference proteome</keyword>
<dbReference type="GO" id="GO:0003697">
    <property type="term" value="F:single-stranded DNA binding"/>
    <property type="evidence" value="ECO:0007669"/>
    <property type="project" value="InterPro"/>
</dbReference>
<reference evidence="6 7" key="1">
    <citation type="submission" date="2020-08" db="EMBL/GenBank/DDBJ databases">
        <title>Complete genome sequence of Entomobacter blattae G55GP.</title>
        <authorList>
            <person name="Poehlein A."/>
            <person name="Guzman J."/>
            <person name="Daniel R."/>
            <person name="Vilcinskas A."/>
        </authorList>
    </citation>
    <scope>NUCLEOTIDE SEQUENCE [LARGE SCALE GENOMIC DNA]</scope>
    <source>
        <strain evidence="6 7">G55GP</strain>
    </source>
</reference>
<keyword evidence="1 3" id="KW-0238">DNA-binding</keyword>
<dbReference type="CDD" id="cd04496">
    <property type="entry name" value="SSB_OBF"/>
    <property type="match status" value="1"/>
</dbReference>
<dbReference type="GO" id="GO:0009295">
    <property type="term" value="C:nucleoid"/>
    <property type="evidence" value="ECO:0007669"/>
    <property type="project" value="TreeGrafter"/>
</dbReference>
<dbReference type="InterPro" id="IPR000424">
    <property type="entry name" value="Primosome_PriB/ssb"/>
</dbReference>
<evidence type="ECO:0000313" key="5">
    <source>
        <dbReference type="EMBL" id="QNT77583.1"/>
    </source>
</evidence>
<evidence type="ECO:0000256" key="1">
    <source>
        <dbReference type="ARBA" id="ARBA00023125"/>
    </source>
</evidence>
<name>A0A7H1NRL8_9PROT</name>
<dbReference type="InterPro" id="IPR011344">
    <property type="entry name" value="ssDNA-bd"/>
</dbReference>
<dbReference type="EMBL" id="CP060244">
    <property type="protein sequence ID" value="QNT78428.1"/>
    <property type="molecule type" value="Genomic_DNA"/>
</dbReference>
<dbReference type="Gene3D" id="2.40.50.140">
    <property type="entry name" value="Nucleic acid-binding proteins"/>
    <property type="match status" value="1"/>
</dbReference>
<dbReference type="PROSITE" id="PS50935">
    <property type="entry name" value="SSB"/>
    <property type="match status" value="1"/>
</dbReference>
<dbReference type="AlphaFoldDB" id="A0A7H1NRL8"/>
<dbReference type="PANTHER" id="PTHR10302:SF0">
    <property type="entry name" value="SINGLE-STRANDED DNA-BINDING PROTEIN, MITOCHONDRIAL"/>
    <property type="match status" value="1"/>
</dbReference>
<evidence type="ECO:0000313" key="6">
    <source>
        <dbReference type="EMBL" id="QNT78428.1"/>
    </source>
</evidence>
<dbReference type="SUPFAM" id="SSF50249">
    <property type="entry name" value="Nucleic acid-binding proteins"/>
    <property type="match status" value="1"/>
</dbReference>
<dbReference type="Proteomes" id="UP000516349">
    <property type="component" value="Chromosome"/>
</dbReference>